<comment type="caution">
    <text evidence="3">The sequence shown here is derived from an EMBL/GenBank/DDBJ whole genome shotgun (WGS) entry which is preliminary data.</text>
</comment>
<dbReference type="Proteomes" id="UP000050901">
    <property type="component" value="Unassembled WGS sequence"/>
</dbReference>
<dbReference type="Gene3D" id="3.90.1300.10">
    <property type="entry name" value="Amidase signature (AS) domain"/>
    <property type="match status" value="1"/>
</dbReference>
<comment type="similarity">
    <text evidence="1">Belongs to the amidase family.</text>
</comment>
<dbReference type="PANTHER" id="PTHR11895:SF7">
    <property type="entry name" value="GLUTAMYL-TRNA(GLN) AMIDOTRANSFERASE SUBUNIT A, MITOCHONDRIAL"/>
    <property type="match status" value="1"/>
</dbReference>
<dbReference type="InterPro" id="IPR023631">
    <property type="entry name" value="Amidase_dom"/>
</dbReference>
<name>A0A0R1P766_LIMMU</name>
<keyword evidence="3" id="KW-0378">Hydrolase</keyword>
<dbReference type="InterPro" id="IPR000120">
    <property type="entry name" value="Amidase"/>
</dbReference>
<accession>A0A0R1P766</accession>
<dbReference type="Pfam" id="PF01425">
    <property type="entry name" value="Amidase"/>
    <property type="match status" value="1"/>
</dbReference>
<feature type="domain" description="Amidase" evidence="2">
    <location>
        <begin position="27"/>
        <end position="475"/>
    </location>
</feature>
<dbReference type="AlphaFoldDB" id="A0A0R1P766"/>
<dbReference type="EMBL" id="AZEQ01000009">
    <property type="protein sequence ID" value="KRL25762.1"/>
    <property type="molecule type" value="Genomic_DNA"/>
</dbReference>
<sequence length="495" mass="54371">MVLMNLLTLPAYRLAEMIRQHQLTSRELVEMALAKIQAENPTLNAVIHLRTEAALKEADQLADHGQPFLGVPLLLKGLGQRLAGEPDTNGSRLFKKVCANTTDNFVKALQNAGFIIIGQTNFPEFGYKNVTDAELFGPARNPWNAAFTPGGSSGGAGAAVAAGWVPVAAGNDGGGSIRIPASWCGVIGLKPTRGRMPVGPGNWRSWQGASINFALTRSVKDTALLLDTLQTVQSSAVFQTPLSKLFKPGTMELLPTPRLRIGWTTVSPVDTTVDEDATRAVLDAVDFLQQMGFDCQPYEDPIDGRSLIDSYYLMNEGETAAMFAQIEHSLKRPIGPDEIELVTWALWQTGKNISAAEYIAALNVWDKAAALHDQLHQKFDVLLTPTTATRPYRINEPQHTADFDEQLRHIDQLAPKEQQQLIYDQWLDSLSKTPFTQAANLTGEPAISLPTHIRKDGLPQGIQLIANKGRELDLLQLATLFEEHNQFKMLHLTIE</sequence>
<organism evidence="3 4">
    <name type="scientific">Limosilactobacillus mucosae DSM 13345</name>
    <dbReference type="NCBI Taxonomy" id="1423771"/>
    <lineage>
        <taxon>Bacteria</taxon>
        <taxon>Bacillati</taxon>
        <taxon>Bacillota</taxon>
        <taxon>Bacilli</taxon>
        <taxon>Lactobacillales</taxon>
        <taxon>Lactobacillaceae</taxon>
        <taxon>Limosilactobacillus</taxon>
    </lineage>
</organism>
<dbReference type="GO" id="GO:0016787">
    <property type="term" value="F:hydrolase activity"/>
    <property type="evidence" value="ECO:0007669"/>
    <property type="project" value="UniProtKB-KW"/>
</dbReference>
<dbReference type="PROSITE" id="PS00571">
    <property type="entry name" value="AMIDASES"/>
    <property type="match status" value="1"/>
</dbReference>
<evidence type="ECO:0000259" key="2">
    <source>
        <dbReference type="Pfam" id="PF01425"/>
    </source>
</evidence>
<protein>
    <submittedName>
        <fullName evidence="3">6-aminohexanoate-cyclic-dimer hydrolase</fullName>
    </submittedName>
</protein>
<dbReference type="PANTHER" id="PTHR11895">
    <property type="entry name" value="TRANSAMIDASE"/>
    <property type="match status" value="1"/>
</dbReference>
<reference evidence="3 4" key="1">
    <citation type="journal article" date="2015" name="Genome Announc.">
        <title>Expanding the biotechnology potential of lactobacilli through comparative genomics of 213 strains and associated genera.</title>
        <authorList>
            <person name="Sun Z."/>
            <person name="Harris H.M."/>
            <person name="McCann A."/>
            <person name="Guo C."/>
            <person name="Argimon S."/>
            <person name="Zhang W."/>
            <person name="Yang X."/>
            <person name="Jeffery I.B."/>
            <person name="Cooney J.C."/>
            <person name="Kagawa T.F."/>
            <person name="Liu W."/>
            <person name="Song Y."/>
            <person name="Salvetti E."/>
            <person name="Wrobel A."/>
            <person name="Rasinkangas P."/>
            <person name="Parkhill J."/>
            <person name="Rea M.C."/>
            <person name="O'Sullivan O."/>
            <person name="Ritari J."/>
            <person name="Douillard F.P."/>
            <person name="Paul Ross R."/>
            <person name="Yang R."/>
            <person name="Briner A.E."/>
            <person name="Felis G.E."/>
            <person name="de Vos W.M."/>
            <person name="Barrangou R."/>
            <person name="Klaenhammer T.R."/>
            <person name="Caufield P.W."/>
            <person name="Cui Y."/>
            <person name="Zhang H."/>
            <person name="O'Toole P.W."/>
        </authorList>
    </citation>
    <scope>NUCLEOTIDE SEQUENCE [LARGE SCALE GENOMIC DNA]</scope>
    <source>
        <strain evidence="3 4">DSM 13345</strain>
    </source>
</reference>
<dbReference type="InterPro" id="IPR036928">
    <property type="entry name" value="AS_sf"/>
</dbReference>
<dbReference type="SUPFAM" id="SSF75304">
    <property type="entry name" value="Amidase signature (AS) enzymes"/>
    <property type="match status" value="1"/>
</dbReference>
<dbReference type="NCBIfam" id="NF005099">
    <property type="entry name" value="PRK06529.1"/>
    <property type="match status" value="1"/>
</dbReference>
<evidence type="ECO:0000313" key="4">
    <source>
        <dbReference type="Proteomes" id="UP000050901"/>
    </source>
</evidence>
<evidence type="ECO:0000313" key="3">
    <source>
        <dbReference type="EMBL" id="KRL25762.1"/>
    </source>
</evidence>
<dbReference type="PATRIC" id="fig|1423771.3.peg.2097"/>
<dbReference type="InterPro" id="IPR020556">
    <property type="entry name" value="Amidase_CS"/>
</dbReference>
<evidence type="ECO:0000256" key="1">
    <source>
        <dbReference type="ARBA" id="ARBA00009199"/>
    </source>
</evidence>
<proteinExistence type="inferred from homology"/>
<gene>
    <name evidence="3" type="ORF">FC47_GL002017</name>
</gene>